<reference evidence="1 2" key="1">
    <citation type="submission" date="2024-01" db="EMBL/GenBank/DDBJ databases">
        <authorList>
            <person name="Allen C."/>
            <person name="Tagirdzhanova G."/>
        </authorList>
    </citation>
    <scope>NUCLEOTIDE SEQUENCE [LARGE SCALE GENOMIC DNA]</scope>
</reference>
<evidence type="ECO:0000313" key="2">
    <source>
        <dbReference type="Proteomes" id="UP001642405"/>
    </source>
</evidence>
<gene>
    <name evidence="1" type="ORF">SCUCBS95973_001070</name>
</gene>
<proteinExistence type="predicted"/>
<organism evidence="1 2">
    <name type="scientific">Sporothrix curviconia</name>
    <dbReference type="NCBI Taxonomy" id="1260050"/>
    <lineage>
        <taxon>Eukaryota</taxon>
        <taxon>Fungi</taxon>
        <taxon>Dikarya</taxon>
        <taxon>Ascomycota</taxon>
        <taxon>Pezizomycotina</taxon>
        <taxon>Sordariomycetes</taxon>
        <taxon>Sordariomycetidae</taxon>
        <taxon>Ophiostomatales</taxon>
        <taxon>Ophiostomataceae</taxon>
        <taxon>Sporothrix</taxon>
    </lineage>
</organism>
<dbReference type="EMBL" id="CAWUHB010000004">
    <property type="protein sequence ID" value="CAK7211313.1"/>
    <property type="molecule type" value="Genomic_DNA"/>
</dbReference>
<name>A0ABP0AVN1_9PEZI</name>
<accession>A0ABP0AVN1</accession>
<evidence type="ECO:0000313" key="1">
    <source>
        <dbReference type="EMBL" id="CAK7211313.1"/>
    </source>
</evidence>
<protein>
    <submittedName>
        <fullName evidence="1">Uncharacterized protein</fullName>
    </submittedName>
</protein>
<sequence>MCRAIKTVFFYMSCRHGFLRLTNMEPCGTAALCADMEEINRFLDQQPGFCECCIHGRDVFSEPTHMMPGVVDFSTLQFVRDISYNALPGLSIEGSLNQDYDFLGIDNASVSLDVIVNGENGVPEDGPEDEASMDEIQMAMAANVEMEAAGAQPDDYFDTVPSHGVWGFDDESMGVGELGALMGLDDASLDSLANNDGLVNNNGPVNHDTLLNSPARPNPQLVTPTGTPVRNRQNPTSFATVAEVRALMFDILQNTPP</sequence>
<comment type="caution">
    <text evidence="1">The sequence shown here is derived from an EMBL/GenBank/DDBJ whole genome shotgun (WGS) entry which is preliminary data.</text>
</comment>
<keyword evidence="2" id="KW-1185">Reference proteome</keyword>
<dbReference type="Proteomes" id="UP001642405">
    <property type="component" value="Unassembled WGS sequence"/>
</dbReference>